<dbReference type="AlphaFoldDB" id="A0A7R9JRD4"/>
<reference evidence="1" key="1">
    <citation type="submission" date="2020-11" db="EMBL/GenBank/DDBJ databases">
        <authorList>
            <person name="Tran Van P."/>
        </authorList>
    </citation>
    <scope>NUCLEOTIDE SEQUENCE</scope>
</reference>
<organism evidence="1">
    <name type="scientific">Timema genevievae</name>
    <name type="common">Walking stick</name>
    <dbReference type="NCBI Taxonomy" id="629358"/>
    <lineage>
        <taxon>Eukaryota</taxon>
        <taxon>Metazoa</taxon>
        <taxon>Ecdysozoa</taxon>
        <taxon>Arthropoda</taxon>
        <taxon>Hexapoda</taxon>
        <taxon>Insecta</taxon>
        <taxon>Pterygota</taxon>
        <taxon>Neoptera</taxon>
        <taxon>Polyneoptera</taxon>
        <taxon>Phasmatodea</taxon>
        <taxon>Timematodea</taxon>
        <taxon>Timematoidea</taxon>
        <taxon>Timematidae</taxon>
        <taxon>Timema</taxon>
    </lineage>
</organism>
<sequence>MLVVSSHAAVATVFMRVRWQGRWRYVPSRLCSRLHYKACHEDGRGSQVSSIKGPHWRQQLGFLQTNTPRNRLPALVTSGVGNSMYLSSSRVYQREAENSAAAHRSIKQSRCERFINARRRIVQPMIDQSNRAGVMESDCDKFMTKHVDTYIPELPDALKITIKNTYRNQEREESHTYVEPESTGRLKLVDAGFPTDLHPLPLPCHLTHPTTINQARQYEMYPHLRGGMVENPPLYAQTGSSPNLSVIGILVCCESDALDYATTKVARQTLKLVKMKERYCKKMSGIKMSNKREPNLLDLSSSAIVLRVYRSSLEPSSLPHTVAVNSSNLTERH</sequence>
<name>A0A7R9JRD4_TIMGE</name>
<gene>
    <name evidence="1" type="ORF">TGEB3V08_LOCUS2068</name>
</gene>
<proteinExistence type="predicted"/>
<accession>A0A7R9JRD4</accession>
<dbReference type="Gene3D" id="1.10.10.60">
    <property type="entry name" value="Homeodomain-like"/>
    <property type="match status" value="1"/>
</dbReference>
<evidence type="ECO:0000313" key="1">
    <source>
        <dbReference type="EMBL" id="CAD7587926.1"/>
    </source>
</evidence>
<dbReference type="EMBL" id="OE839619">
    <property type="protein sequence ID" value="CAD7587926.1"/>
    <property type="molecule type" value="Genomic_DNA"/>
</dbReference>
<protein>
    <submittedName>
        <fullName evidence="1">Uncharacterized protein</fullName>
    </submittedName>
</protein>